<keyword evidence="2" id="KW-1185">Reference proteome</keyword>
<accession>A0ABS6ZIQ5</accession>
<organism evidence="1 2">
    <name type="scientific">Streptomyces bambusae</name>
    <dbReference type="NCBI Taxonomy" id="1550616"/>
    <lineage>
        <taxon>Bacteria</taxon>
        <taxon>Bacillati</taxon>
        <taxon>Actinomycetota</taxon>
        <taxon>Actinomycetes</taxon>
        <taxon>Kitasatosporales</taxon>
        <taxon>Streptomycetaceae</taxon>
        <taxon>Streptomyces</taxon>
    </lineage>
</organism>
<comment type="caution">
    <text evidence="1">The sequence shown here is derived from an EMBL/GenBank/DDBJ whole genome shotgun (WGS) entry which is preliminary data.</text>
</comment>
<evidence type="ECO:0000313" key="1">
    <source>
        <dbReference type="EMBL" id="MBW5487068.1"/>
    </source>
</evidence>
<feature type="non-terminal residue" evidence="1">
    <location>
        <position position="1"/>
    </location>
</feature>
<dbReference type="Proteomes" id="UP000812013">
    <property type="component" value="Unassembled WGS sequence"/>
</dbReference>
<protein>
    <submittedName>
        <fullName evidence="1">Uncharacterized protein</fullName>
    </submittedName>
</protein>
<proteinExistence type="predicted"/>
<reference evidence="1 2" key="1">
    <citation type="submission" date="2019-12" db="EMBL/GenBank/DDBJ databases">
        <title>Genome sequence of Streptomyces bambusae.</title>
        <authorList>
            <person name="Bansal K."/>
            <person name="Choksket S."/>
            <person name="Korpole S."/>
            <person name="Patil P.B."/>
        </authorList>
    </citation>
    <scope>NUCLEOTIDE SEQUENCE [LARGE SCALE GENOMIC DNA]</scope>
    <source>
        <strain evidence="1 2">SK60</strain>
    </source>
</reference>
<name>A0ABS6ZIQ5_9ACTN</name>
<evidence type="ECO:0000313" key="2">
    <source>
        <dbReference type="Proteomes" id="UP000812013"/>
    </source>
</evidence>
<sequence>RQVYGGHDGSITAEALAALARTRPAAVLVAGGQAPPPWARTWRPHRLHALPGLSDYRAYLSPSARP</sequence>
<dbReference type="EMBL" id="WTFF01000604">
    <property type="protein sequence ID" value="MBW5487068.1"/>
    <property type="molecule type" value="Genomic_DNA"/>
</dbReference>
<gene>
    <name evidence="1" type="ORF">GPJ59_35950</name>
</gene>